<organism evidence="1 2">
    <name type="scientific">Nibribacter ruber</name>
    <dbReference type="NCBI Taxonomy" id="2698458"/>
    <lineage>
        <taxon>Bacteria</taxon>
        <taxon>Pseudomonadati</taxon>
        <taxon>Bacteroidota</taxon>
        <taxon>Cytophagia</taxon>
        <taxon>Cytophagales</taxon>
        <taxon>Hymenobacteraceae</taxon>
        <taxon>Nibribacter</taxon>
    </lineage>
</organism>
<evidence type="ECO:0000313" key="1">
    <source>
        <dbReference type="EMBL" id="QHL88455.1"/>
    </source>
</evidence>
<accession>A0A6P1P235</accession>
<protein>
    <recommendedName>
        <fullName evidence="3">Lipoprotein</fullName>
    </recommendedName>
</protein>
<dbReference type="Proteomes" id="UP000464214">
    <property type="component" value="Chromosome"/>
</dbReference>
<dbReference type="AlphaFoldDB" id="A0A6P1P235"/>
<dbReference type="RefSeq" id="WP_160692874.1">
    <property type="nucleotide sequence ID" value="NZ_CP047897.1"/>
</dbReference>
<evidence type="ECO:0000313" key="2">
    <source>
        <dbReference type="Proteomes" id="UP000464214"/>
    </source>
</evidence>
<name>A0A6P1P235_9BACT</name>
<keyword evidence="2" id="KW-1185">Reference proteome</keyword>
<proteinExistence type="predicted"/>
<gene>
    <name evidence="1" type="ORF">GU926_13835</name>
</gene>
<sequence length="246" mass="29400">MRNALLLSLSFLLLLSCQQPQPPKLILKECTYQTSNPTLQLYNDVLIELVENNFYHLYLGESFVDSVSEIHNLYEPEDSTKTYEKLRKVYALYSQRQRAIFKRPEKWCTLYLDTTWNGKHHFEDMLRYYAKDSTERFFRRHFGFEAPDWKPHYLYTLQTQQTDFTAKDFSTCTFKVADIKDYRRDKNNCEVGRMQFSKVIYNKDQTKAWLYYEFHCDGNCGTGDVLTVEKVKNKWVIKKTAGQWIS</sequence>
<evidence type="ECO:0008006" key="3">
    <source>
        <dbReference type="Google" id="ProtNLM"/>
    </source>
</evidence>
<dbReference type="PROSITE" id="PS51257">
    <property type="entry name" value="PROKAR_LIPOPROTEIN"/>
    <property type="match status" value="1"/>
</dbReference>
<dbReference type="KEGG" id="nib:GU926_13835"/>
<dbReference type="EMBL" id="CP047897">
    <property type="protein sequence ID" value="QHL88455.1"/>
    <property type="molecule type" value="Genomic_DNA"/>
</dbReference>
<reference evidence="1 2" key="1">
    <citation type="submission" date="2020-01" db="EMBL/GenBank/DDBJ databases">
        <authorList>
            <person name="Kim M."/>
        </authorList>
    </citation>
    <scope>NUCLEOTIDE SEQUENCE [LARGE SCALE GENOMIC DNA]</scope>
    <source>
        <strain evidence="1 2">BT10</strain>
    </source>
</reference>